<dbReference type="Gene3D" id="3.40.50.720">
    <property type="entry name" value="NAD(P)-binding Rossmann-like Domain"/>
    <property type="match status" value="1"/>
</dbReference>
<protein>
    <recommendedName>
        <fullName evidence="10">Glyceraldehyde-3-phosphate dehydrogenase</fullName>
        <ecNumber evidence="10">1.2.1.-</ecNumber>
    </recommendedName>
</protein>
<dbReference type="KEGG" id="nani:NCTC12227_01191"/>
<dbReference type="InterPro" id="IPR020830">
    <property type="entry name" value="GlycerAld_3-P_DH_AS"/>
</dbReference>
<dbReference type="AlphaFoldDB" id="A0A448UC32"/>
<dbReference type="GO" id="GO:0016620">
    <property type="term" value="F:oxidoreductase activity, acting on the aldehyde or oxo group of donors, NAD or NADP as acceptor"/>
    <property type="evidence" value="ECO:0007669"/>
    <property type="project" value="InterPro"/>
</dbReference>
<dbReference type="CDD" id="cd18126">
    <property type="entry name" value="GAPDH_I_C"/>
    <property type="match status" value="1"/>
</dbReference>
<dbReference type="InterPro" id="IPR020828">
    <property type="entry name" value="GlycerAld_3-P_DH_NAD(P)-bd"/>
</dbReference>
<evidence type="ECO:0000313" key="13">
    <source>
        <dbReference type="Proteomes" id="UP000268229"/>
    </source>
</evidence>
<feature type="binding site" evidence="7">
    <location>
        <position position="318"/>
    </location>
    <ligand>
        <name>NAD(+)</name>
        <dbReference type="ChEBI" id="CHEBI:57540"/>
    </ligand>
</feature>
<comment type="subunit">
    <text evidence="2">Homotetramer.</text>
</comment>
<dbReference type="PRINTS" id="PR00078">
    <property type="entry name" value="G3PDHDRGNASE"/>
</dbReference>
<dbReference type="PROSITE" id="PS00071">
    <property type="entry name" value="GAPDH"/>
    <property type="match status" value="1"/>
</dbReference>
<evidence type="ECO:0000256" key="3">
    <source>
        <dbReference type="ARBA" id="ARBA00023002"/>
    </source>
</evidence>
<feature type="binding site" evidence="6">
    <location>
        <begin position="213"/>
        <end position="214"/>
    </location>
    <ligand>
        <name>D-glyceraldehyde 3-phosphate</name>
        <dbReference type="ChEBI" id="CHEBI:59776"/>
    </ligand>
</feature>
<dbReference type="GO" id="GO:0050661">
    <property type="term" value="F:NADP binding"/>
    <property type="evidence" value="ECO:0007669"/>
    <property type="project" value="InterPro"/>
</dbReference>
<evidence type="ECO:0000313" key="12">
    <source>
        <dbReference type="EMBL" id="VEJ21453.1"/>
    </source>
</evidence>
<evidence type="ECO:0000256" key="7">
    <source>
        <dbReference type="PIRSR" id="PIRSR000149-3"/>
    </source>
</evidence>
<feature type="binding site" evidence="6">
    <location>
        <begin position="154"/>
        <end position="156"/>
    </location>
    <ligand>
        <name>D-glyceraldehyde 3-phosphate</name>
        <dbReference type="ChEBI" id="CHEBI:59776"/>
    </ligand>
</feature>
<keyword evidence="3 10" id="KW-0560">Oxidoreductase</keyword>
<dbReference type="GO" id="GO:0051287">
    <property type="term" value="F:NAD binding"/>
    <property type="evidence" value="ECO:0007669"/>
    <property type="project" value="InterPro"/>
</dbReference>
<keyword evidence="7" id="KW-0547">Nucleotide-binding</keyword>
<keyword evidence="7" id="KW-0520">NAD</keyword>
<feature type="site" description="Activates thiol group during catalysis" evidence="8">
    <location>
        <position position="182"/>
    </location>
</feature>
<organism evidence="12 13">
    <name type="scientific">Neisseria animaloris</name>
    <dbReference type="NCBI Taxonomy" id="326522"/>
    <lineage>
        <taxon>Bacteria</taxon>
        <taxon>Pseudomonadati</taxon>
        <taxon>Pseudomonadota</taxon>
        <taxon>Betaproteobacteria</taxon>
        <taxon>Neisseriales</taxon>
        <taxon>Neisseriaceae</taxon>
        <taxon>Neisseria</taxon>
    </lineage>
</organism>
<dbReference type="Pfam" id="PF02800">
    <property type="entry name" value="Gp_dh_C"/>
    <property type="match status" value="1"/>
</dbReference>
<dbReference type="EC" id="1.2.1.-" evidence="10"/>
<feature type="domain" description="Glyceraldehyde 3-phosphate dehydrogenase NAD(P) binding" evidence="11">
    <location>
        <begin position="3"/>
        <end position="155"/>
    </location>
</feature>
<feature type="binding site" evidence="6">
    <location>
        <position position="185"/>
    </location>
    <ligand>
        <name>D-glyceraldehyde 3-phosphate</name>
        <dbReference type="ChEBI" id="CHEBI:59776"/>
    </ligand>
</feature>
<dbReference type="InterPro" id="IPR020831">
    <property type="entry name" value="GlycerAld/Erythrose_P_DH"/>
</dbReference>
<feature type="binding site" evidence="7">
    <location>
        <position position="123"/>
    </location>
    <ligand>
        <name>NAD(+)</name>
        <dbReference type="ChEBI" id="CHEBI:57540"/>
    </ligand>
</feature>
<evidence type="ECO:0000256" key="10">
    <source>
        <dbReference type="RuleBase" id="RU361160"/>
    </source>
</evidence>
<dbReference type="NCBIfam" id="TIGR01534">
    <property type="entry name" value="GAPDH-I"/>
    <property type="match status" value="1"/>
</dbReference>
<dbReference type="OrthoDB" id="9803304at2"/>
<evidence type="ECO:0000256" key="8">
    <source>
        <dbReference type="PIRSR" id="PIRSR000149-4"/>
    </source>
</evidence>
<proteinExistence type="inferred from homology"/>
<feature type="binding site" evidence="6">
    <location>
        <position position="236"/>
    </location>
    <ligand>
        <name>D-glyceraldehyde 3-phosphate</name>
        <dbReference type="ChEBI" id="CHEBI:59776"/>
    </ligand>
</feature>
<dbReference type="FunFam" id="3.30.360.10:FF:000002">
    <property type="entry name" value="Glyceraldehyde-3-phosphate dehydrogenase"/>
    <property type="match status" value="1"/>
</dbReference>
<evidence type="ECO:0000259" key="11">
    <source>
        <dbReference type="SMART" id="SM00846"/>
    </source>
</evidence>
<dbReference type="Proteomes" id="UP000268229">
    <property type="component" value="Chromosome"/>
</dbReference>
<dbReference type="Gene3D" id="3.30.360.10">
    <property type="entry name" value="Dihydrodipicolinate Reductase, domain 2"/>
    <property type="match status" value="1"/>
</dbReference>
<evidence type="ECO:0000256" key="9">
    <source>
        <dbReference type="RuleBase" id="RU000397"/>
    </source>
</evidence>
<feature type="active site" description="Nucleophile" evidence="5">
    <location>
        <position position="155"/>
    </location>
</feature>
<evidence type="ECO:0000256" key="1">
    <source>
        <dbReference type="ARBA" id="ARBA00007406"/>
    </source>
</evidence>
<dbReference type="SMART" id="SM00846">
    <property type="entry name" value="Gp_dh_N"/>
    <property type="match status" value="1"/>
</dbReference>
<evidence type="ECO:0000256" key="2">
    <source>
        <dbReference type="ARBA" id="ARBA00011881"/>
    </source>
</evidence>
<dbReference type="STRING" id="326522.BWD08_10460"/>
<feature type="binding site" evidence="7">
    <location>
        <begin position="12"/>
        <end position="13"/>
    </location>
    <ligand>
        <name>NAD(+)</name>
        <dbReference type="ChEBI" id="CHEBI:57540"/>
    </ligand>
</feature>
<accession>A0A448UC32</accession>
<dbReference type="PANTHER" id="PTHR43148">
    <property type="entry name" value="GLYCERALDEHYDE-3-PHOSPHATE DEHYDROGENASE 2"/>
    <property type="match status" value="1"/>
</dbReference>
<comment type="similarity">
    <text evidence="1 9">Belongs to the glyceraldehyde-3-phosphate dehydrogenase family.</text>
</comment>
<keyword evidence="13" id="KW-1185">Reference proteome</keyword>
<evidence type="ECO:0000256" key="6">
    <source>
        <dbReference type="PIRSR" id="PIRSR000149-2"/>
    </source>
</evidence>
<evidence type="ECO:0000256" key="4">
    <source>
        <dbReference type="ARBA" id="ARBA00053147"/>
    </source>
</evidence>
<dbReference type="CDD" id="cd05214">
    <property type="entry name" value="GAPDH_I_N"/>
    <property type="match status" value="1"/>
</dbReference>
<dbReference type="SUPFAM" id="SSF55347">
    <property type="entry name" value="Glyceraldehyde-3-phosphate dehydrogenase-like, C-terminal domain"/>
    <property type="match status" value="1"/>
</dbReference>
<dbReference type="InterPro" id="IPR020829">
    <property type="entry name" value="GlycerAld_3-P_DH_cat"/>
</dbReference>
<dbReference type="RefSeq" id="WP_126304734.1">
    <property type="nucleotide sequence ID" value="NZ_LR134516.1"/>
</dbReference>
<dbReference type="InterPro" id="IPR006424">
    <property type="entry name" value="Glyceraldehyde-3-P_DH_1"/>
</dbReference>
<dbReference type="InterPro" id="IPR036291">
    <property type="entry name" value="NAD(P)-bd_dom_sf"/>
</dbReference>
<evidence type="ECO:0000256" key="5">
    <source>
        <dbReference type="PIRSR" id="PIRSR000149-1"/>
    </source>
</evidence>
<dbReference type="EMBL" id="LR134516">
    <property type="protein sequence ID" value="VEJ21453.1"/>
    <property type="molecule type" value="Genomic_DNA"/>
</dbReference>
<sequence>MGIKVAINGYGRIGRQVLRAIYDYKLDKQLEIVAVNASGSLETNAHLTKFDTVHGRFDADVSYDENHLVINGKKIPFFSTRNPAELPWELLGVDLVMECTGAFTSKAAAKIHLESGAKKVLISAPADEDVDATIVYGVNHDILTEDMTVVSNASCTTNCLAPVAKALNEAIGINKGLMTTIHALTNDQTVTDVRHKDLRRARSGVENMIPTKTGAAKAVGLVLPELKGRLDGLAIRVPTVNVSLVDLSFEASRDTSVEEINGILKTASEGEMKGILGYNTLPLVSMDFNHTTEASNFDSTLTKVTCGNMVKAFAWYDNEWGFSCQMLNTARAMFGMEVTPFK</sequence>
<gene>
    <name evidence="12" type="primary">gap1</name>
    <name evidence="12" type="ORF">NCTC12227_01191</name>
</gene>
<comment type="function">
    <text evidence="4">Could be involved in carbon fixation as a component of the Calvin cycle. Catalyzes the oxidative phosphorylation of glyceraldehyde 3-phosphate (G3P) to 1,3-bisphosphoglycerate (BPG) using the cofactor NAD. The first reaction step involves the formation of a hemiacetal intermediate between G3P and a cysteine residue, and this hemiacetal intermediate is then oxidized to a thioester, with concomitant reduction of NAD to NADH. The reduced NADH is then exchanged with the second NAD, and the thioester is attacked by a nucleophilic inorganic phosphate to produce BPG.</text>
</comment>
<feature type="binding site" evidence="7">
    <location>
        <position position="81"/>
    </location>
    <ligand>
        <name>NAD(+)</name>
        <dbReference type="ChEBI" id="CHEBI:57540"/>
    </ligand>
</feature>
<dbReference type="GO" id="GO:0006006">
    <property type="term" value="P:glucose metabolic process"/>
    <property type="evidence" value="ECO:0007669"/>
    <property type="project" value="InterPro"/>
</dbReference>
<dbReference type="SUPFAM" id="SSF51735">
    <property type="entry name" value="NAD(P)-binding Rossmann-fold domains"/>
    <property type="match status" value="1"/>
</dbReference>
<dbReference type="PIRSF" id="PIRSF000149">
    <property type="entry name" value="GAP_DH"/>
    <property type="match status" value="1"/>
</dbReference>
<dbReference type="Pfam" id="PF00044">
    <property type="entry name" value="Gp_dh_N"/>
    <property type="match status" value="1"/>
</dbReference>
<name>A0A448UC32_9NEIS</name>
<dbReference type="FunFam" id="3.40.50.720:FF:000001">
    <property type="entry name" value="Glyceraldehyde-3-phosphate dehydrogenase"/>
    <property type="match status" value="1"/>
</dbReference>
<reference evidence="12 13" key="1">
    <citation type="submission" date="2018-12" db="EMBL/GenBank/DDBJ databases">
        <authorList>
            <consortium name="Pathogen Informatics"/>
        </authorList>
    </citation>
    <scope>NUCLEOTIDE SEQUENCE [LARGE SCALE GENOMIC DNA]</scope>
    <source>
        <strain evidence="12 13">NCTC12227</strain>
    </source>
</reference>